<gene>
    <name evidence="1" type="ORF">M6B38_301270</name>
</gene>
<reference evidence="1" key="2">
    <citation type="submission" date="2023-04" db="EMBL/GenBank/DDBJ databases">
        <authorList>
            <person name="Bruccoleri R.E."/>
            <person name="Oakeley E.J."/>
            <person name="Faust A.-M."/>
            <person name="Dessus-Babus S."/>
            <person name="Altorfer M."/>
            <person name="Burckhardt D."/>
            <person name="Oertli M."/>
            <person name="Naumann U."/>
            <person name="Petersen F."/>
            <person name="Wong J."/>
        </authorList>
    </citation>
    <scope>NUCLEOTIDE SEQUENCE</scope>
    <source>
        <strain evidence="1">GSM-AAB239-AS_SAM_17_03QT</strain>
        <tissue evidence="1">Leaf</tissue>
    </source>
</reference>
<comment type="caution">
    <text evidence="1">The sequence shown here is derived from an EMBL/GenBank/DDBJ whole genome shotgun (WGS) entry which is preliminary data.</text>
</comment>
<keyword evidence="2" id="KW-1185">Reference proteome</keyword>
<reference evidence="1" key="1">
    <citation type="journal article" date="2023" name="GigaByte">
        <title>Genome assembly of the bearded iris, Iris pallida Lam.</title>
        <authorList>
            <person name="Bruccoleri R.E."/>
            <person name="Oakeley E.J."/>
            <person name="Faust A.M.E."/>
            <person name="Altorfer M."/>
            <person name="Dessus-Babus S."/>
            <person name="Burckhardt D."/>
            <person name="Oertli M."/>
            <person name="Naumann U."/>
            <person name="Petersen F."/>
            <person name="Wong J."/>
        </authorList>
    </citation>
    <scope>NUCLEOTIDE SEQUENCE</scope>
    <source>
        <strain evidence="1">GSM-AAB239-AS_SAM_17_03QT</strain>
    </source>
</reference>
<dbReference type="AlphaFoldDB" id="A0AAX6HMV2"/>
<accession>A0AAX6HMV2</accession>
<sequence length="78" mass="9491">MMSKQELWLVAFVKFRSSLFYFTYRNMISCAVVTCLSLEEFYADMRFMCLSKNMMSIHFQKVHFEKMEERCEEMSLEV</sequence>
<proteinExistence type="predicted"/>
<organism evidence="1 2">
    <name type="scientific">Iris pallida</name>
    <name type="common">Sweet iris</name>
    <dbReference type="NCBI Taxonomy" id="29817"/>
    <lineage>
        <taxon>Eukaryota</taxon>
        <taxon>Viridiplantae</taxon>
        <taxon>Streptophyta</taxon>
        <taxon>Embryophyta</taxon>
        <taxon>Tracheophyta</taxon>
        <taxon>Spermatophyta</taxon>
        <taxon>Magnoliopsida</taxon>
        <taxon>Liliopsida</taxon>
        <taxon>Asparagales</taxon>
        <taxon>Iridaceae</taxon>
        <taxon>Iridoideae</taxon>
        <taxon>Irideae</taxon>
        <taxon>Iris</taxon>
    </lineage>
</organism>
<protein>
    <submittedName>
        <fullName evidence="1">Protein FAR1-RELATED SEQUENCE 9-like</fullName>
    </submittedName>
</protein>
<dbReference type="EMBL" id="JANAVB010007600">
    <property type="protein sequence ID" value="KAJ6842429.1"/>
    <property type="molecule type" value="Genomic_DNA"/>
</dbReference>
<evidence type="ECO:0000313" key="2">
    <source>
        <dbReference type="Proteomes" id="UP001140949"/>
    </source>
</evidence>
<name>A0AAX6HMV2_IRIPA</name>
<dbReference type="Proteomes" id="UP001140949">
    <property type="component" value="Unassembled WGS sequence"/>
</dbReference>
<evidence type="ECO:0000313" key="1">
    <source>
        <dbReference type="EMBL" id="KAJ6842429.1"/>
    </source>
</evidence>